<dbReference type="Proteomes" id="UP000000560">
    <property type="component" value="Chromosome IV"/>
</dbReference>
<reference evidence="3" key="1">
    <citation type="journal article" date="2005" name="Nature">
        <title>Sequencing of Aspergillus nidulans and comparative analysis with A. fumigatus and A. oryzae.</title>
        <authorList>
            <person name="Galagan J.E."/>
            <person name="Calvo S.E."/>
            <person name="Cuomo C."/>
            <person name="Ma L.J."/>
            <person name="Wortman J.R."/>
            <person name="Batzoglou S."/>
            <person name="Lee S.I."/>
            <person name="Basturkmen M."/>
            <person name="Spevak C.C."/>
            <person name="Clutterbuck J."/>
            <person name="Kapitonov V."/>
            <person name="Jurka J."/>
            <person name="Scazzocchio C."/>
            <person name="Farman M."/>
            <person name="Butler J."/>
            <person name="Purcell S."/>
            <person name="Harris S."/>
            <person name="Braus G.H."/>
            <person name="Draht O."/>
            <person name="Busch S."/>
            <person name="D'Enfert C."/>
            <person name="Bouchier C."/>
            <person name="Goldman G.H."/>
            <person name="Bell-Pedersen D."/>
            <person name="Griffiths-Jones S."/>
            <person name="Doonan J.H."/>
            <person name="Yu J."/>
            <person name="Vienken K."/>
            <person name="Pain A."/>
            <person name="Freitag M."/>
            <person name="Selker E.U."/>
            <person name="Archer D.B."/>
            <person name="Penalva M.A."/>
            <person name="Oakley B.R."/>
            <person name="Momany M."/>
            <person name="Tanaka T."/>
            <person name="Kumagai T."/>
            <person name="Asai K."/>
            <person name="Machida M."/>
            <person name="Nierman W.C."/>
            <person name="Denning D.W."/>
            <person name="Caddick M."/>
            <person name="Hynes M."/>
            <person name="Paoletti M."/>
            <person name="Fischer R."/>
            <person name="Miller B."/>
            <person name="Dyer P."/>
            <person name="Sachs M.S."/>
            <person name="Osmani S.A."/>
            <person name="Birren B.W."/>
        </authorList>
    </citation>
    <scope>NUCLEOTIDE SEQUENCE [LARGE SCALE GENOMIC DNA]</scope>
    <source>
        <strain evidence="3">FGSC A4 / ATCC 38163 / CBS 112.46 / NRRL 194 / M139</strain>
    </source>
</reference>
<evidence type="ECO:0000313" key="2">
    <source>
        <dbReference type="EMBL" id="CBF79674.1"/>
    </source>
</evidence>
<dbReference type="InParanoid" id="Q5AVU8"/>
<dbReference type="RefSeq" id="XP_680851.1">
    <property type="nucleotide sequence ID" value="XM_675759.1"/>
</dbReference>
<reference evidence="3" key="2">
    <citation type="journal article" date="2009" name="Fungal Genet. Biol.">
        <title>The 2008 update of the Aspergillus nidulans genome annotation: a community effort.</title>
        <authorList>
            <person name="Wortman J.R."/>
            <person name="Gilsenan J.M."/>
            <person name="Joardar V."/>
            <person name="Deegan J."/>
            <person name="Clutterbuck J."/>
            <person name="Andersen M.R."/>
            <person name="Archer D."/>
            <person name="Bencina M."/>
            <person name="Braus G."/>
            <person name="Coutinho P."/>
            <person name="von Dohren H."/>
            <person name="Doonan J."/>
            <person name="Driessen A.J."/>
            <person name="Durek P."/>
            <person name="Espeso E."/>
            <person name="Fekete E."/>
            <person name="Flipphi M."/>
            <person name="Estrada C.G."/>
            <person name="Geysens S."/>
            <person name="Goldman G."/>
            <person name="de Groot P.W."/>
            <person name="Hansen K."/>
            <person name="Harris S.D."/>
            <person name="Heinekamp T."/>
            <person name="Helmstaedt K."/>
            <person name="Henrissat B."/>
            <person name="Hofmann G."/>
            <person name="Homan T."/>
            <person name="Horio T."/>
            <person name="Horiuchi H."/>
            <person name="James S."/>
            <person name="Jones M."/>
            <person name="Karaffa L."/>
            <person name="Karanyi Z."/>
            <person name="Kato M."/>
            <person name="Keller N."/>
            <person name="Kelly D.E."/>
            <person name="Kiel J.A."/>
            <person name="Kim J.M."/>
            <person name="van der Klei I.J."/>
            <person name="Klis F.M."/>
            <person name="Kovalchuk A."/>
            <person name="Krasevec N."/>
            <person name="Kubicek C.P."/>
            <person name="Liu B."/>
            <person name="Maccabe A."/>
            <person name="Meyer V."/>
            <person name="Mirabito P."/>
            <person name="Miskei M."/>
            <person name="Mos M."/>
            <person name="Mullins J."/>
            <person name="Nelson D.R."/>
            <person name="Nielsen J."/>
            <person name="Oakley B.R."/>
            <person name="Osmani S.A."/>
            <person name="Pakula T."/>
            <person name="Paszewski A."/>
            <person name="Paulsen I."/>
            <person name="Pilsyk S."/>
            <person name="Pocsi I."/>
            <person name="Punt P.J."/>
            <person name="Ram A.F."/>
            <person name="Ren Q."/>
            <person name="Robellet X."/>
            <person name="Robson G."/>
            <person name="Seiboth B."/>
            <person name="van Solingen P."/>
            <person name="Specht T."/>
            <person name="Sun J."/>
            <person name="Taheri-Talesh N."/>
            <person name="Takeshita N."/>
            <person name="Ussery D."/>
            <person name="vanKuyk P.A."/>
            <person name="Visser H."/>
            <person name="van de Vondervoort P.J."/>
            <person name="de Vries R.P."/>
            <person name="Walton J."/>
            <person name="Xiang X."/>
            <person name="Xiong Y."/>
            <person name="Zeng A.P."/>
            <person name="Brandt B.W."/>
            <person name="Cornell M.J."/>
            <person name="van den Hondel C.A."/>
            <person name="Visser J."/>
            <person name="Oliver S.G."/>
            <person name="Turner G."/>
        </authorList>
    </citation>
    <scope>GENOME REANNOTATION</scope>
    <source>
        <strain evidence="3">FGSC A4 / ATCC 38163 / CBS 112.46 / NRRL 194 / M139</strain>
    </source>
</reference>
<dbReference type="GeneID" id="2869533"/>
<dbReference type="KEGG" id="ani:ANIA_07582"/>
<feature type="compositionally biased region" description="Basic and acidic residues" evidence="1">
    <location>
        <begin position="1"/>
        <end position="27"/>
    </location>
</feature>
<gene>
    <name evidence="2" type="ORF">ANIA_07582</name>
</gene>
<sequence length="139" mass="15175">MIVRREKEVQVSEQSLEGKLRATEAERSGGVGEEESSDAIIVRFVAAAPLPFCSKAGTRLNGISQTTCIPKQSISFDKCGIGNGRGLNPDKDQYLLSSYIGDFATSYKSYKVQRYTARVSATTVHKSYAQLNCATYAHV</sequence>
<dbReference type="HOGENOM" id="CLU_1845077_0_0_1"/>
<organism evidence="2 3">
    <name type="scientific">Emericella nidulans (strain FGSC A4 / ATCC 38163 / CBS 112.46 / NRRL 194 / M139)</name>
    <name type="common">Aspergillus nidulans</name>
    <dbReference type="NCBI Taxonomy" id="227321"/>
    <lineage>
        <taxon>Eukaryota</taxon>
        <taxon>Fungi</taxon>
        <taxon>Dikarya</taxon>
        <taxon>Ascomycota</taxon>
        <taxon>Pezizomycotina</taxon>
        <taxon>Eurotiomycetes</taxon>
        <taxon>Eurotiomycetidae</taxon>
        <taxon>Eurotiales</taxon>
        <taxon>Aspergillaceae</taxon>
        <taxon>Aspergillus</taxon>
        <taxon>Aspergillus subgen. Nidulantes</taxon>
    </lineage>
</organism>
<feature type="region of interest" description="Disordered" evidence="1">
    <location>
        <begin position="1"/>
        <end position="36"/>
    </location>
</feature>
<accession>C8VBS1</accession>
<proteinExistence type="predicted"/>
<accession>Q5AVU8</accession>
<evidence type="ECO:0000313" key="3">
    <source>
        <dbReference type="Proteomes" id="UP000000560"/>
    </source>
</evidence>
<evidence type="ECO:0000256" key="1">
    <source>
        <dbReference type="SAM" id="MobiDB-lite"/>
    </source>
</evidence>
<dbReference type="EMBL" id="BN001304">
    <property type="protein sequence ID" value="CBF79674.1"/>
    <property type="molecule type" value="Genomic_DNA"/>
</dbReference>
<protein>
    <submittedName>
        <fullName evidence="2">Uncharacterized protein</fullName>
    </submittedName>
</protein>
<keyword evidence="3" id="KW-1185">Reference proteome</keyword>
<dbReference type="AlphaFoldDB" id="Q5AVU8"/>
<name>Q5AVU8_EMENI</name>